<evidence type="ECO:0000313" key="2">
    <source>
        <dbReference type="Proteomes" id="UP000318801"/>
    </source>
</evidence>
<proteinExistence type="predicted"/>
<dbReference type="OrthoDB" id="8089897at2"/>
<name>A0A506TYY6_9HYPH</name>
<dbReference type="AlphaFoldDB" id="A0A506TYY6"/>
<dbReference type="Proteomes" id="UP000318801">
    <property type="component" value="Unassembled WGS sequence"/>
</dbReference>
<sequence>MDVEIKVTVTAPDGTTRTDTIGKLTKGFETIGEIGLSIDESKTLLLNIQQKIVDAQCAAFCAERAYCQCCGRKLRCKAHRQVRYRSVSATSVSTVPVSTIANATMDRPRPSVP</sequence>
<gene>
    <name evidence="1" type="ORF">FJU08_22570</name>
</gene>
<dbReference type="EMBL" id="VHLG01000042">
    <property type="protein sequence ID" value="TPW26201.1"/>
    <property type="molecule type" value="Genomic_DNA"/>
</dbReference>
<comment type="caution">
    <text evidence="1">The sequence shown here is derived from an EMBL/GenBank/DDBJ whole genome shotgun (WGS) entry which is preliminary data.</text>
</comment>
<accession>A0A506TYY6</accession>
<keyword evidence="2" id="KW-1185">Reference proteome</keyword>
<organism evidence="1 2">
    <name type="scientific">Martelella alba</name>
    <dbReference type="NCBI Taxonomy" id="2590451"/>
    <lineage>
        <taxon>Bacteria</taxon>
        <taxon>Pseudomonadati</taxon>
        <taxon>Pseudomonadota</taxon>
        <taxon>Alphaproteobacteria</taxon>
        <taxon>Hyphomicrobiales</taxon>
        <taxon>Aurantimonadaceae</taxon>
        <taxon>Martelella</taxon>
    </lineage>
</organism>
<reference evidence="1 2" key="1">
    <citation type="submission" date="2019-06" db="EMBL/GenBank/DDBJ databases">
        <authorList>
            <person name="Li M."/>
        </authorList>
    </citation>
    <scope>NUCLEOTIDE SEQUENCE [LARGE SCALE GENOMIC DNA]</scope>
    <source>
        <strain evidence="1 2">BGMRC2036</strain>
    </source>
</reference>
<protein>
    <submittedName>
        <fullName evidence="1">Uncharacterized protein</fullName>
    </submittedName>
</protein>
<dbReference type="RefSeq" id="WP_141151290.1">
    <property type="nucleotide sequence ID" value="NZ_VHLG01000042.1"/>
</dbReference>
<evidence type="ECO:0000313" key="1">
    <source>
        <dbReference type="EMBL" id="TPW26201.1"/>
    </source>
</evidence>